<dbReference type="RefSeq" id="WP_249863167.1">
    <property type="nucleotide sequence ID" value="NZ_CP027059.1"/>
</dbReference>
<sequence length="50" mass="5691">MLQVALSSQWSHYWVHLTTIVFRSAIGGRGLSFYGDCSILTHIERTVRPV</sequence>
<reference evidence="1" key="2">
    <citation type="journal article" date="2021" name="J Anim Sci Technol">
        <title>Complete genome sequence of Paenibacillus konkukensis sp. nov. SK3146 as a potential probiotic strain.</title>
        <authorList>
            <person name="Jung H.I."/>
            <person name="Park S."/>
            <person name="Niu K.M."/>
            <person name="Lee S.W."/>
            <person name="Kothari D."/>
            <person name="Yi K.J."/>
            <person name="Kim S.K."/>
        </authorList>
    </citation>
    <scope>NUCLEOTIDE SEQUENCE</scope>
    <source>
        <strain evidence="1">SK3146</strain>
    </source>
</reference>
<keyword evidence="2" id="KW-1185">Reference proteome</keyword>
<reference evidence="1" key="1">
    <citation type="submission" date="2018-02" db="EMBL/GenBank/DDBJ databases">
        <authorList>
            <person name="Kim S.-K."/>
            <person name="Jung H.-I."/>
            <person name="Lee S.-W."/>
        </authorList>
    </citation>
    <scope>NUCLEOTIDE SEQUENCE</scope>
    <source>
        <strain evidence="1">SK3146</strain>
    </source>
</reference>
<organism evidence="1 2">
    <name type="scientific">Paenibacillus konkukensis</name>
    <dbReference type="NCBI Taxonomy" id="2020716"/>
    <lineage>
        <taxon>Bacteria</taxon>
        <taxon>Bacillati</taxon>
        <taxon>Bacillota</taxon>
        <taxon>Bacilli</taxon>
        <taxon>Bacillales</taxon>
        <taxon>Paenibacillaceae</taxon>
        <taxon>Paenibacillus</taxon>
    </lineage>
</organism>
<proteinExistence type="predicted"/>
<dbReference type="EMBL" id="CP027059">
    <property type="protein sequence ID" value="UQZ80888.1"/>
    <property type="molecule type" value="Genomic_DNA"/>
</dbReference>
<protein>
    <submittedName>
        <fullName evidence="1">Uncharacterized protein</fullName>
    </submittedName>
</protein>
<evidence type="ECO:0000313" key="1">
    <source>
        <dbReference type="EMBL" id="UQZ80888.1"/>
    </source>
</evidence>
<dbReference type="Proteomes" id="UP001057134">
    <property type="component" value="Chromosome"/>
</dbReference>
<evidence type="ECO:0000313" key="2">
    <source>
        <dbReference type="Proteomes" id="UP001057134"/>
    </source>
</evidence>
<accession>A0ABY4REW5</accession>
<gene>
    <name evidence="1" type="ORF">SK3146_00044</name>
</gene>
<name>A0ABY4REW5_9BACL</name>